<dbReference type="Gene3D" id="3.40.50.2000">
    <property type="entry name" value="Glycogen Phosphorylase B"/>
    <property type="match status" value="2"/>
</dbReference>
<dbReference type="Pfam" id="PF00534">
    <property type="entry name" value="Glycos_transf_1"/>
    <property type="match status" value="1"/>
</dbReference>
<dbReference type="EMBL" id="VSKK01000003">
    <property type="protein sequence ID" value="TYB76239.1"/>
    <property type="molecule type" value="Genomic_DNA"/>
</dbReference>
<dbReference type="SUPFAM" id="SSF53756">
    <property type="entry name" value="UDP-Glycosyltransferase/glycogen phosphorylase"/>
    <property type="match status" value="1"/>
</dbReference>
<accession>A0A5D0R5A1</accession>
<protein>
    <submittedName>
        <fullName evidence="3">Glycosyltransferase family 4 protein</fullName>
    </submittedName>
</protein>
<evidence type="ECO:0000259" key="1">
    <source>
        <dbReference type="Pfam" id="PF00534"/>
    </source>
</evidence>
<reference evidence="3 4" key="1">
    <citation type="submission" date="2019-08" db="EMBL/GenBank/DDBJ databases">
        <title>Genomes of Antarctic Bizionia species.</title>
        <authorList>
            <person name="Bowman J.P."/>
        </authorList>
    </citation>
    <scope>NUCLEOTIDE SEQUENCE [LARGE SCALE GENOMIC DNA]</scope>
    <source>
        <strain evidence="3 4">ADA-4</strain>
    </source>
</reference>
<name>A0A5D0R5A1_9FLAO</name>
<dbReference type="InterPro" id="IPR001296">
    <property type="entry name" value="Glyco_trans_1"/>
</dbReference>
<dbReference type="InterPro" id="IPR028098">
    <property type="entry name" value="Glyco_trans_4-like_N"/>
</dbReference>
<sequence length="375" mass="42092">MSIHHSESEQTSINKPKIAFVITSLTSGGAERVLSTLANAFVETYHVIIITLYDVEPFYALNSRITRISCKKQYNQNMNFVDSLSNNFSMVKGIYKIIKKEQIALAIGFMTTTNVYTILACKLAKIPCLISERTHPEYDPISNFWSQIRQKTYPYCSKLIIQTESIKGYFNNFLDANKLAVIKNPISDALLKLHDDSIVKKQIILSVGRLDPVKNQQLLIEAFAEMNTENWKIQIVGEGPLEPALAARIKQLNLEESVELIGSVDGIHEYYNLAEIFAFTSNFEGFPNALLEAMAFGLPCVSTNCPSGPSEVIDDGENGFLVPVGDKDMLKRKLEILMTNPDLREKFGTAAKKSTAKYDTKNITKQWNKLITEAL</sequence>
<dbReference type="RefSeq" id="WP_148404218.1">
    <property type="nucleotide sequence ID" value="NZ_VSKK01000003.1"/>
</dbReference>
<keyword evidence="3" id="KW-0808">Transferase</keyword>
<evidence type="ECO:0000313" key="3">
    <source>
        <dbReference type="EMBL" id="TYB76239.1"/>
    </source>
</evidence>
<organism evidence="3 4">
    <name type="scientific">Bizionia myxarmorum</name>
    <dbReference type="NCBI Taxonomy" id="291186"/>
    <lineage>
        <taxon>Bacteria</taxon>
        <taxon>Pseudomonadati</taxon>
        <taxon>Bacteroidota</taxon>
        <taxon>Flavobacteriia</taxon>
        <taxon>Flavobacteriales</taxon>
        <taxon>Flavobacteriaceae</taxon>
        <taxon>Bizionia</taxon>
    </lineage>
</organism>
<dbReference type="OrthoDB" id="9811239at2"/>
<dbReference type="Pfam" id="PF13439">
    <property type="entry name" value="Glyco_transf_4"/>
    <property type="match status" value="1"/>
</dbReference>
<keyword evidence="4" id="KW-1185">Reference proteome</keyword>
<feature type="domain" description="Glycosyl transferase family 1" evidence="1">
    <location>
        <begin position="200"/>
        <end position="353"/>
    </location>
</feature>
<proteinExistence type="predicted"/>
<feature type="domain" description="Glycosyltransferase subfamily 4-like N-terminal" evidence="2">
    <location>
        <begin position="28"/>
        <end position="187"/>
    </location>
</feature>
<comment type="caution">
    <text evidence="3">The sequence shown here is derived from an EMBL/GenBank/DDBJ whole genome shotgun (WGS) entry which is preliminary data.</text>
</comment>
<dbReference type="Proteomes" id="UP000323720">
    <property type="component" value="Unassembled WGS sequence"/>
</dbReference>
<evidence type="ECO:0000313" key="4">
    <source>
        <dbReference type="Proteomes" id="UP000323720"/>
    </source>
</evidence>
<dbReference type="PANTHER" id="PTHR12526:SF630">
    <property type="entry name" value="GLYCOSYLTRANSFERASE"/>
    <property type="match status" value="1"/>
</dbReference>
<dbReference type="GO" id="GO:0016757">
    <property type="term" value="F:glycosyltransferase activity"/>
    <property type="evidence" value="ECO:0007669"/>
    <property type="project" value="InterPro"/>
</dbReference>
<evidence type="ECO:0000259" key="2">
    <source>
        <dbReference type="Pfam" id="PF13439"/>
    </source>
</evidence>
<gene>
    <name evidence="3" type="ORF">ES674_11640</name>
</gene>
<dbReference type="CDD" id="cd03820">
    <property type="entry name" value="GT4_AmsD-like"/>
    <property type="match status" value="1"/>
</dbReference>
<dbReference type="PANTHER" id="PTHR12526">
    <property type="entry name" value="GLYCOSYLTRANSFERASE"/>
    <property type="match status" value="1"/>
</dbReference>
<dbReference type="AlphaFoldDB" id="A0A5D0R5A1"/>